<proteinExistence type="predicted"/>
<dbReference type="EMBL" id="PEXT01000008">
    <property type="protein sequence ID" value="PIS43600.1"/>
    <property type="molecule type" value="Genomic_DNA"/>
</dbReference>
<gene>
    <name evidence="1" type="ORF">COT23_00390</name>
</gene>
<evidence type="ECO:0000313" key="1">
    <source>
        <dbReference type="EMBL" id="PIS43600.1"/>
    </source>
</evidence>
<comment type="caution">
    <text evidence="1">The sequence shown here is derived from an EMBL/GenBank/DDBJ whole genome shotgun (WGS) entry which is preliminary data.</text>
</comment>
<dbReference type="Proteomes" id="UP000228687">
    <property type="component" value="Unassembled WGS sequence"/>
</dbReference>
<accession>A0A2H0YYP0</accession>
<organism evidence="1 2">
    <name type="scientific">Candidatus Kaiserbacteria bacterium CG08_land_8_20_14_0_20_50_21</name>
    <dbReference type="NCBI Taxonomy" id="1974604"/>
    <lineage>
        <taxon>Bacteria</taxon>
        <taxon>Candidatus Kaiseribacteriota</taxon>
    </lineage>
</organism>
<protein>
    <submittedName>
        <fullName evidence="1">Uncharacterized protein</fullName>
    </submittedName>
</protein>
<reference evidence="2" key="1">
    <citation type="submission" date="2017-09" db="EMBL/GenBank/DDBJ databases">
        <title>Depth-based differentiation of microbial function through sediment-hosted aquifers and enrichment of novel symbionts in the deep terrestrial subsurface.</title>
        <authorList>
            <person name="Probst A.J."/>
            <person name="Ladd B."/>
            <person name="Jarett J.K."/>
            <person name="Geller-Mcgrath D.E."/>
            <person name="Sieber C.M.K."/>
            <person name="Emerson J.B."/>
            <person name="Anantharaman K."/>
            <person name="Thomas B.C."/>
            <person name="Malmstrom R."/>
            <person name="Stieglmeier M."/>
            <person name="Klingl A."/>
            <person name="Woyke T."/>
            <person name="Ryan C.M."/>
            <person name="Banfield J.F."/>
        </authorList>
    </citation>
    <scope>NUCLEOTIDE SEQUENCE [LARGE SCALE GENOMIC DNA]</scope>
</reference>
<sequence>MKDNHIKLNTIFFLLSYGDSDHNIKVEISTRTHVPDIQEQYELKEYLGISMLVGKKEYLFAGRLTALTSRNETAMRDIYDVWYFAKNNWDISTEILKIMADKTIQEHLADCIAIIENVKDNQILQGLGELLSEKEKMWVKTDLRKETAFFAQKLPVCAEGAMMGECGLCQTPSV</sequence>
<dbReference type="AlphaFoldDB" id="A0A2H0YYP0"/>
<evidence type="ECO:0000313" key="2">
    <source>
        <dbReference type="Proteomes" id="UP000228687"/>
    </source>
</evidence>
<name>A0A2H0YYP0_9BACT</name>
<dbReference type="Pfam" id="PF08843">
    <property type="entry name" value="AbiEii"/>
    <property type="match status" value="1"/>
</dbReference>
<dbReference type="InterPro" id="IPR014942">
    <property type="entry name" value="AbiEii"/>
</dbReference>